<evidence type="ECO:0000313" key="3">
    <source>
        <dbReference type="Proteomes" id="UP000685013"/>
    </source>
</evidence>
<accession>A0AAV6M5Y8</accession>
<keyword evidence="3" id="KW-1185">Reference proteome</keyword>
<name>A0AAV6M5Y8_9ROSI</name>
<organism evidence="2 3">
    <name type="scientific">Cucurbita argyrosperma subsp. sororia</name>
    <dbReference type="NCBI Taxonomy" id="37648"/>
    <lineage>
        <taxon>Eukaryota</taxon>
        <taxon>Viridiplantae</taxon>
        <taxon>Streptophyta</taxon>
        <taxon>Embryophyta</taxon>
        <taxon>Tracheophyta</taxon>
        <taxon>Spermatophyta</taxon>
        <taxon>Magnoliopsida</taxon>
        <taxon>eudicotyledons</taxon>
        <taxon>Gunneridae</taxon>
        <taxon>Pentapetalae</taxon>
        <taxon>rosids</taxon>
        <taxon>fabids</taxon>
        <taxon>Cucurbitales</taxon>
        <taxon>Cucurbitaceae</taxon>
        <taxon>Cucurbiteae</taxon>
        <taxon>Cucurbita</taxon>
    </lineage>
</organism>
<evidence type="ECO:0000256" key="1">
    <source>
        <dbReference type="SAM" id="MobiDB-lite"/>
    </source>
</evidence>
<dbReference type="EMBL" id="JAGKQH010000017">
    <property type="protein sequence ID" value="KAG6575505.1"/>
    <property type="molecule type" value="Genomic_DNA"/>
</dbReference>
<evidence type="ECO:0000313" key="2">
    <source>
        <dbReference type="EMBL" id="KAG6575505.1"/>
    </source>
</evidence>
<dbReference type="Proteomes" id="UP000685013">
    <property type="component" value="Chromosome 17"/>
</dbReference>
<reference evidence="2 3" key="1">
    <citation type="journal article" date="2021" name="Hortic Res">
        <title>The domestication of Cucurbita argyrosperma as revealed by the genome of its wild relative.</title>
        <authorList>
            <person name="Barrera-Redondo J."/>
            <person name="Sanchez-de la Vega G."/>
            <person name="Aguirre-Liguori J.A."/>
            <person name="Castellanos-Morales G."/>
            <person name="Gutierrez-Guerrero Y.T."/>
            <person name="Aguirre-Dugua X."/>
            <person name="Aguirre-Planter E."/>
            <person name="Tenaillon M.I."/>
            <person name="Lira-Saade R."/>
            <person name="Eguiarte L.E."/>
        </authorList>
    </citation>
    <scope>NUCLEOTIDE SEQUENCE [LARGE SCALE GENOMIC DNA]</scope>
    <source>
        <strain evidence="2">JBR-2021</strain>
    </source>
</reference>
<feature type="compositionally biased region" description="Basic and acidic residues" evidence="1">
    <location>
        <begin position="140"/>
        <end position="149"/>
    </location>
</feature>
<feature type="compositionally biased region" description="Basic residues" evidence="1">
    <location>
        <begin position="95"/>
        <end position="106"/>
    </location>
</feature>
<feature type="region of interest" description="Disordered" evidence="1">
    <location>
        <begin position="93"/>
        <end position="149"/>
    </location>
</feature>
<comment type="caution">
    <text evidence="2">The sequence shown here is derived from an EMBL/GenBank/DDBJ whole genome shotgun (WGS) entry which is preliminary data.</text>
</comment>
<feature type="compositionally biased region" description="Polar residues" evidence="1">
    <location>
        <begin position="62"/>
        <end position="73"/>
    </location>
</feature>
<protein>
    <submittedName>
        <fullName evidence="2">Uncharacterized protein</fullName>
    </submittedName>
</protein>
<feature type="non-terminal residue" evidence="2">
    <location>
        <position position="1"/>
    </location>
</feature>
<feature type="region of interest" description="Disordered" evidence="1">
    <location>
        <begin position="49"/>
        <end position="81"/>
    </location>
</feature>
<dbReference type="AlphaFoldDB" id="A0AAV6M5Y8"/>
<sequence>MLLVERKPPVALVEAESGFDPVKDRKTIVEDMACKKPWLYLPQKKLDQIQPSKTENREITTKSKFTQISQPITKNPPPKQEIHKTLSTNLEVQNKGKRNKHRKQQQMRRFCQCQHFSEEKNRFPRGRRPINRLNGAGETDTSRTKETLG</sequence>
<gene>
    <name evidence="2" type="ORF">SDJN03_26144</name>
</gene>
<proteinExistence type="predicted"/>